<accession>A0A151JWD9</accession>
<dbReference type="AlphaFoldDB" id="A0A151JWD9"/>
<gene>
    <name evidence="1" type="ORF">ALC56_07083</name>
</gene>
<name>A0A151JWD9_9HYME</name>
<evidence type="ECO:0000313" key="2">
    <source>
        <dbReference type="Proteomes" id="UP000078541"/>
    </source>
</evidence>
<dbReference type="EMBL" id="KQ981657">
    <property type="protein sequence ID" value="KYN38539.1"/>
    <property type="molecule type" value="Genomic_DNA"/>
</dbReference>
<sequence length="111" mass="13070">MYLARSHPSDIRNLSAEQLQYIPKVVLLRVYGDYIEHVWDQLPEHVKADSEVRTYRQTVTNLEELQRHDRAMEQGRGLYLAPYKYGRGLYLDPYKHGQGAAAKKKKTPKRR</sequence>
<proteinExistence type="predicted"/>
<protein>
    <submittedName>
        <fullName evidence="1">Uncharacterized protein</fullName>
    </submittedName>
</protein>
<evidence type="ECO:0000313" key="1">
    <source>
        <dbReference type="EMBL" id="KYN38539.1"/>
    </source>
</evidence>
<reference evidence="1 2" key="1">
    <citation type="submission" date="2016-03" db="EMBL/GenBank/DDBJ databases">
        <title>Trachymyrmex septentrionalis WGS genome.</title>
        <authorList>
            <person name="Nygaard S."/>
            <person name="Hu H."/>
            <person name="Boomsma J."/>
            <person name="Zhang G."/>
        </authorList>
    </citation>
    <scope>NUCLEOTIDE SEQUENCE [LARGE SCALE GENOMIC DNA]</scope>
    <source>
        <strain evidence="1">Tsep2-gDNA-1</strain>
        <tissue evidence="1">Whole body</tissue>
    </source>
</reference>
<organism evidence="1 2">
    <name type="scientific">Trachymyrmex septentrionalis</name>
    <dbReference type="NCBI Taxonomy" id="34720"/>
    <lineage>
        <taxon>Eukaryota</taxon>
        <taxon>Metazoa</taxon>
        <taxon>Ecdysozoa</taxon>
        <taxon>Arthropoda</taxon>
        <taxon>Hexapoda</taxon>
        <taxon>Insecta</taxon>
        <taxon>Pterygota</taxon>
        <taxon>Neoptera</taxon>
        <taxon>Endopterygota</taxon>
        <taxon>Hymenoptera</taxon>
        <taxon>Apocrita</taxon>
        <taxon>Aculeata</taxon>
        <taxon>Formicoidea</taxon>
        <taxon>Formicidae</taxon>
        <taxon>Myrmicinae</taxon>
        <taxon>Trachymyrmex</taxon>
    </lineage>
</organism>
<dbReference type="Proteomes" id="UP000078541">
    <property type="component" value="Unassembled WGS sequence"/>
</dbReference>
<keyword evidence="2" id="KW-1185">Reference proteome</keyword>